<organism evidence="4">
    <name type="scientific">Petromyzon marinus</name>
    <name type="common">Sea lamprey</name>
    <dbReference type="NCBI Taxonomy" id="7757"/>
    <lineage>
        <taxon>Eukaryota</taxon>
        <taxon>Metazoa</taxon>
        <taxon>Chordata</taxon>
        <taxon>Craniata</taxon>
        <taxon>Vertebrata</taxon>
        <taxon>Cyclostomata</taxon>
        <taxon>Hyperoartia</taxon>
        <taxon>Petromyzontiformes</taxon>
        <taxon>Petromyzontidae</taxon>
        <taxon>Petromyzon</taxon>
    </lineage>
</organism>
<dbReference type="InterPro" id="IPR011990">
    <property type="entry name" value="TPR-like_helical_dom_sf"/>
</dbReference>
<dbReference type="InterPro" id="IPR013633">
    <property type="entry name" value="NRDE-2"/>
</dbReference>
<evidence type="ECO:0000256" key="3">
    <source>
        <dbReference type="ARBA" id="ARBA00023242"/>
    </source>
</evidence>
<dbReference type="GeneTree" id="ENSGT00390000005524"/>
<dbReference type="AlphaFoldDB" id="S4RXE9"/>
<reference evidence="4" key="1">
    <citation type="submission" date="2025-08" db="UniProtKB">
        <authorList>
            <consortium name="Ensembl"/>
        </authorList>
    </citation>
    <scope>IDENTIFICATION</scope>
</reference>
<evidence type="ECO:0000256" key="2">
    <source>
        <dbReference type="ARBA" id="ARBA00009265"/>
    </source>
</evidence>
<sequence length="113" mass="12860">RSSGRDAVSVAIPESGLSNRLRSLLERALSVPSVARCPLAWRLYLHFLRVQGTTSRSEGILYRAVQACPWAKVLYMDAVRSFPERVQELTDMMTEKELRLRAPPEEVDILMED</sequence>
<dbReference type="GO" id="GO:0031048">
    <property type="term" value="P:regulatory ncRNA-mediated heterochromatin formation"/>
    <property type="evidence" value="ECO:0007669"/>
    <property type="project" value="TreeGrafter"/>
</dbReference>
<dbReference type="GO" id="GO:1902369">
    <property type="term" value="P:negative regulation of RNA catabolic process"/>
    <property type="evidence" value="ECO:0007669"/>
    <property type="project" value="TreeGrafter"/>
</dbReference>
<dbReference type="PANTHER" id="PTHR13471">
    <property type="entry name" value="TETRATRICOPEPTIDE-LIKE HELICAL"/>
    <property type="match status" value="1"/>
</dbReference>
<accession>S4RXE9</accession>
<dbReference type="GO" id="GO:0071013">
    <property type="term" value="C:catalytic step 2 spliceosome"/>
    <property type="evidence" value="ECO:0007669"/>
    <property type="project" value="TreeGrafter"/>
</dbReference>
<evidence type="ECO:0000313" key="4">
    <source>
        <dbReference type="Ensembl" id="ENSPMAP00000009890.1"/>
    </source>
</evidence>
<proteinExistence type="inferred from homology"/>
<dbReference type="HOGENOM" id="CLU_2139246_0_0_1"/>
<keyword evidence="3" id="KW-0539">Nucleus</keyword>
<dbReference type="Gene3D" id="1.25.40.10">
    <property type="entry name" value="Tetratricopeptide repeat domain"/>
    <property type="match status" value="1"/>
</dbReference>
<evidence type="ECO:0000256" key="1">
    <source>
        <dbReference type="ARBA" id="ARBA00004123"/>
    </source>
</evidence>
<dbReference type="Ensembl" id="ENSPMAT00000009933.1">
    <property type="protein sequence ID" value="ENSPMAP00000009890.1"/>
    <property type="gene ID" value="ENSPMAG00000008985.1"/>
</dbReference>
<dbReference type="PANTHER" id="PTHR13471:SF0">
    <property type="entry name" value="NUCLEAR EXOSOME REGULATOR NRDE2"/>
    <property type="match status" value="1"/>
</dbReference>
<comment type="subcellular location">
    <subcellularLocation>
        <location evidence="1">Nucleus</location>
    </subcellularLocation>
</comment>
<name>S4RXE9_PETMA</name>
<protein>
    <submittedName>
        <fullName evidence="4">Uncharacterized protein</fullName>
    </submittedName>
</protein>
<dbReference type="STRING" id="7757.ENSPMAP00000009890"/>
<comment type="similarity">
    <text evidence="2">Belongs to the NRDE2 family.</text>
</comment>
<reference evidence="4" key="2">
    <citation type="submission" date="2025-09" db="UniProtKB">
        <authorList>
            <consortium name="Ensembl"/>
        </authorList>
    </citation>
    <scope>IDENTIFICATION</scope>
</reference>